<accession>A0A075MPI7</accession>
<organism evidence="1 2">
    <name type="scientific">Candidatus Nitrososphaera evergladensis SR1</name>
    <dbReference type="NCBI Taxonomy" id="1459636"/>
    <lineage>
        <taxon>Archaea</taxon>
        <taxon>Nitrososphaerota</taxon>
        <taxon>Nitrososphaeria</taxon>
        <taxon>Nitrososphaerales</taxon>
        <taxon>Nitrososphaeraceae</taxon>
        <taxon>Nitrososphaera</taxon>
    </lineage>
</organism>
<dbReference type="EMBL" id="CP007174">
    <property type="protein sequence ID" value="AIF83471.1"/>
    <property type="molecule type" value="Genomic_DNA"/>
</dbReference>
<sequence length="117" mass="13421">MKDEVFVVREQLFKHNNNFYMLAGHPAGKHWDEHIHGATRYISRLDDFDDYSSTDLSQIDYQHRDLRDKIKRLRGTAVGEASGLGIEEKGHHVRLDDELADVGLFIAAISYLMYASA</sequence>
<gene>
    <name evidence="1" type="ORF">NTE_01406</name>
</gene>
<protein>
    <submittedName>
        <fullName evidence="1">Uncharacterized protein</fullName>
    </submittedName>
</protein>
<dbReference type="AlphaFoldDB" id="A0A075MPI7"/>
<evidence type="ECO:0000313" key="2">
    <source>
        <dbReference type="Proteomes" id="UP000028194"/>
    </source>
</evidence>
<dbReference type="GeneID" id="41597199"/>
<dbReference type="STRING" id="1459636.NTE_01406"/>
<dbReference type="RefSeq" id="WP_148700234.1">
    <property type="nucleotide sequence ID" value="NZ_CP007174.1"/>
</dbReference>
<dbReference type="KEGG" id="nev:NTE_01406"/>
<name>A0A075MPI7_9ARCH</name>
<reference evidence="1 2" key="1">
    <citation type="journal article" date="2014" name="PLoS ONE">
        <title>Genome Sequence of Candidatus Nitrososphaera evergladensis from Group I.1b Enriched from Everglades Soil Reveals Novel Genomic Features of the Ammonia-Oxidizing Archaea.</title>
        <authorList>
            <person name="Zhalnina K.V."/>
            <person name="Dias R."/>
            <person name="Leonard M.T."/>
            <person name="Dorr de Quadros P."/>
            <person name="Camargo F.A."/>
            <person name="Drew J.C."/>
            <person name="Farmerie W.G."/>
            <person name="Daroub S.H."/>
            <person name="Triplett E.W."/>
        </authorList>
    </citation>
    <scope>NUCLEOTIDE SEQUENCE [LARGE SCALE GENOMIC DNA]</scope>
    <source>
        <strain evidence="1 2">SR1</strain>
    </source>
</reference>
<dbReference type="HOGENOM" id="CLU_2079310_0_0_2"/>
<keyword evidence="2" id="KW-1185">Reference proteome</keyword>
<dbReference type="Proteomes" id="UP000028194">
    <property type="component" value="Chromosome"/>
</dbReference>
<proteinExistence type="predicted"/>
<evidence type="ECO:0000313" key="1">
    <source>
        <dbReference type="EMBL" id="AIF83471.1"/>
    </source>
</evidence>